<evidence type="ECO:0000256" key="2">
    <source>
        <dbReference type="ARBA" id="ARBA00022840"/>
    </source>
</evidence>
<dbReference type="InterPro" id="IPR027417">
    <property type="entry name" value="P-loop_NTPase"/>
</dbReference>
<dbReference type="Gene3D" id="1.25.40.10">
    <property type="entry name" value="Tetratricopeptide repeat domain"/>
    <property type="match status" value="2"/>
</dbReference>
<comment type="caution">
    <text evidence="4">The sequence shown here is derived from an EMBL/GenBank/DDBJ whole genome shotgun (WGS) entry which is preliminary data.</text>
</comment>
<dbReference type="GO" id="GO:0005524">
    <property type="term" value="F:ATP binding"/>
    <property type="evidence" value="ECO:0007669"/>
    <property type="project" value="UniProtKB-KW"/>
</dbReference>
<keyword evidence="2 4" id="KW-0067">ATP-binding</keyword>
<proteinExistence type="predicted"/>
<dbReference type="EMBL" id="JBHTMB010000022">
    <property type="protein sequence ID" value="MFD1232361.1"/>
    <property type="molecule type" value="Genomic_DNA"/>
</dbReference>
<evidence type="ECO:0000313" key="4">
    <source>
        <dbReference type="EMBL" id="MFD1232361.1"/>
    </source>
</evidence>
<dbReference type="InterPro" id="IPR011990">
    <property type="entry name" value="TPR-like_helical_dom_sf"/>
</dbReference>
<dbReference type="InterPro" id="IPR041664">
    <property type="entry name" value="AAA_16"/>
</dbReference>
<name>A0ABW3VC19_9PSEU</name>
<accession>A0ABW3VC19</accession>
<dbReference type="Gene3D" id="1.10.10.10">
    <property type="entry name" value="Winged helix-like DNA-binding domain superfamily/Winged helix DNA-binding domain"/>
    <property type="match status" value="1"/>
</dbReference>
<dbReference type="Proteomes" id="UP001597182">
    <property type="component" value="Unassembled WGS sequence"/>
</dbReference>
<dbReference type="Pfam" id="PF13191">
    <property type="entry name" value="AAA_16"/>
    <property type="match status" value="1"/>
</dbReference>
<gene>
    <name evidence="4" type="ORF">ACFQ34_03605</name>
</gene>
<dbReference type="SUPFAM" id="SSF48452">
    <property type="entry name" value="TPR-like"/>
    <property type="match status" value="2"/>
</dbReference>
<feature type="domain" description="Bacterial transcriptional activator" evidence="3">
    <location>
        <begin position="101"/>
        <end position="238"/>
    </location>
</feature>
<sequence length="986" mass="105913">MPSAARVRLLGPFDIRLGAAGAAPGSARAEALFAYLVLHPETALPRERVASALWPGSTGTQARTNLRHLLHTVRSTVPELDHFVEITGRTLRWRPGAELWLDVAEYQKLLATEDDAARRDALRAAVALYGGELGEGRDDEWLVAERDRLARLQMDALAELVELCTAAGDVVEATTHAERLLRLDPLREQTYRTLMRLHDAAGDRARAVRAYHLCASTLERELGVEPSEPTRAAYDALLAVPARAPETRGARPALVGRGREQAVLAAAWQEATAGAARLVLVQGEAGIGKSRLVEELGAWCVRRRAVVAVARCHAAEGTLAYGAVVDWLRTPAVRARLARLEPARLTELARLLPELLAEVPGLAAPVPLPPGDQRHRLYDAIAAAVVATRSPTLLVVDDLPEADRETCRLLHYLLRVAADAPLLVVGTARTGDTAPDGPLRELLVGLAHRDRLSEIDLGRLDAMHTAELAARTQGAGLDAADARRLHAETEGNPLYIVEALRGGWTPGAPPSPRVQSVIAGRLARLGATARHLLEVAAAIGREFPVDVLVAAAELDAEDAVRGLDELWRHRIVREQGDGGSYDFSHDRIRQVAYQELSPARRRMLHERIADALERTHGATPDPVSAQVAAHHAQAGAVDRAILWYRRAAAAAQLLHADVRAADLLGRALALAGTRPRSAERDAVELDLRTALLGPLVPVHGYVSEAVRSTQQRILELSAALGVEPAAPALRSLALEALTRGDFAAAGRFGQQLWDAADRGDGAPAGVLAVEAAYVLGIAAFWQNEMGTARDHFERALRCYRPELRRIHLVDYVQDPKVVCQSRLANTLFFLGDPAGAVAARDEALAWAEVVGHRFSHLTALTFAMVLAVDMGDDDAVRRFTVGLEAHGGERVHIQTMAMLRGYVAVLDGAHERGLAAIRAAERAVCERPSAPGQAAIASRVLLAAFVAAGDHSGAAAQAKRLLAAGGPARLWAPAARDVLVRVPADD</sequence>
<evidence type="ECO:0000313" key="5">
    <source>
        <dbReference type="Proteomes" id="UP001597182"/>
    </source>
</evidence>
<protein>
    <submittedName>
        <fullName evidence="4">ATP-binding protein</fullName>
    </submittedName>
</protein>
<keyword evidence="1" id="KW-0547">Nucleotide-binding</keyword>
<evidence type="ECO:0000256" key="1">
    <source>
        <dbReference type="ARBA" id="ARBA00022741"/>
    </source>
</evidence>
<keyword evidence="5" id="KW-1185">Reference proteome</keyword>
<dbReference type="SUPFAM" id="SSF52540">
    <property type="entry name" value="P-loop containing nucleoside triphosphate hydrolases"/>
    <property type="match status" value="1"/>
</dbReference>
<dbReference type="InterPro" id="IPR036388">
    <property type="entry name" value="WH-like_DNA-bd_sf"/>
</dbReference>
<reference evidence="5" key="1">
    <citation type="journal article" date="2019" name="Int. J. Syst. Evol. Microbiol.">
        <title>The Global Catalogue of Microorganisms (GCM) 10K type strain sequencing project: providing services to taxonomists for standard genome sequencing and annotation.</title>
        <authorList>
            <consortium name="The Broad Institute Genomics Platform"/>
            <consortium name="The Broad Institute Genome Sequencing Center for Infectious Disease"/>
            <person name="Wu L."/>
            <person name="Ma J."/>
        </authorList>
    </citation>
    <scope>NUCLEOTIDE SEQUENCE [LARGE SCALE GENOMIC DNA]</scope>
    <source>
        <strain evidence="5">CCUG 49018</strain>
    </source>
</reference>
<organism evidence="4 5">
    <name type="scientific">Pseudonocardia benzenivorans</name>
    <dbReference type="NCBI Taxonomy" id="228005"/>
    <lineage>
        <taxon>Bacteria</taxon>
        <taxon>Bacillati</taxon>
        <taxon>Actinomycetota</taxon>
        <taxon>Actinomycetes</taxon>
        <taxon>Pseudonocardiales</taxon>
        <taxon>Pseudonocardiaceae</taxon>
        <taxon>Pseudonocardia</taxon>
    </lineage>
</organism>
<dbReference type="PANTHER" id="PTHR16305:SF35">
    <property type="entry name" value="TRANSCRIPTIONAL ACTIVATOR DOMAIN"/>
    <property type="match status" value="1"/>
</dbReference>
<evidence type="ECO:0000259" key="3">
    <source>
        <dbReference type="SMART" id="SM01043"/>
    </source>
</evidence>
<dbReference type="PANTHER" id="PTHR16305">
    <property type="entry name" value="TESTICULAR SOLUBLE ADENYLYL CYCLASE"/>
    <property type="match status" value="1"/>
</dbReference>
<dbReference type="Pfam" id="PF03704">
    <property type="entry name" value="BTAD"/>
    <property type="match status" value="1"/>
</dbReference>
<dbReference type="RefSeq" id="WP_346091175.1">
    <property type="nucleotide sequence ID" value="NZ_BAABKS010000019.1"/>
</dbReference>
<dbReference type="InterPro" id="IPR005158">
    <property type="entry name" value="BTAD"/>
</dbReference>
<dbReference type="SMART" id="SM01043">
    <property type="entry name" value="BTAD"/>
    <property type="match status" value="1"/>
</dbReference>